<name>M2MHT6_BAUPA</name>
<sequence>MSEAVRRRKTQHNKKKKGWKGRVVSCRTRLCIRQSVQIELCSLTQSPSAHLTIEMKAAGRGTAACRLLFAPTRHAIPC</sequence>
<feature type="region of interest" description="Disordered" evidence="1">
    <location>
        <begin position="1"/>
        <end position="20"/>
    </location>
</feature>
<reference evidence="2 3" key="1">
    <citation type="journal article" date="2012" name="PLoS Pathog.">
        <title>Diverse lifestyles and strategies of plant pathogenesis encoded in the genomes of eighteen Dothideomycetes fungi.</title>
        <authorList>
            <person name="Ohm R.A."/>
            <person name="Feau N."/>
            <person name="Henrissat B."/>
            <person name="Schoch C.L."/>
            <person name="Horwitz B.A."/>
            <person name="Barry K.W."/>
            <person name="Condon B.J."/>
            <person name="Copeland A.C."/>
            <person name="Dhillon B."/>
            <person name="Glaser F."/>
            <person name="Hesse C.N."/>
            <person name="Kosti I."/>
            <person name="LaButti K."/>
            <person name="Lindquist E.A."/>
            <person name="Lucas S."/>
            <person name="Salamov A.A."/>
            <person name="Bradshaw R.E."/>
            <person name="Ciuffetti L."/>
            <person name="Hamelin R.C."/>
            <person name="Kema G.H.J."/>
            <person name="Lawrence C."/>
            <person name="Scott J.A."/>
            <person name="Spatafora J.W."/>
            <person name="Turgeon B.G."/>
            <person name="de Wit P.J.G.M."/>
            <person name="Zhong S."/>
            <person name="Goodwin S.B."/>
            <person name="Grigoriev I.V."/>
        </authorList>
    </citation>
    <scope>NUCLEOTIDE SEQUENCE [LARGE SCALE GENOMIC DNA]</scope>
    <source>
        <strain evidence="2 3">UAMH 10762</strain>
    </source>
</reference>
<dbReference type="KEGG" id="bcom:BAUCODRAFT_33530"/>
<gene>
    <name evidence="2" type="ORF">BAUCODRAFT_33530</name>
</gene>
<protein>
    <submittedName>
        <fullName evidence="2">Uncharacterized protein</fullName>
    </submittedName>
</protein>
<dbReference type="Proteomes" id="UP000011761">
    <property type="component" value="Unassembled WGS sequence"/>
</dbReference>
<accession>M2MHT6</accession>
<dbReference type="EMBL" id="KB445555">
    <property type="protein sequence ID" value="EMC96191.1"/>
    <property type="molecule type" value="Genomic_DNA"/>
</dbReference>
<keyword evidence="3" id="KW-1185">Reference proteome</keyword>
<evidence type="ECO:0000313" key="3">
    <source>
        <dbReference type="Proteomes" id="UP000011761"/>
    </source>
</evidence>
<proteinExistence type="predicted"/>
<organism evidence="2 3">
    <name type="scientific">Baudoinia panamericana (strain UAMH 10762)</name>
    <name type="common">Angels' share fungus</name>
    <name type="synonym">Baudoinia compniacensis (strain UAMH 10762)</name>
    <dbReference type="NCBI Taxonomy" id="717646"/>
    <lineage>
        <taxon>Eukaryota</taxon>
        <taxon>Fungi</taxon>
        <taxon>Dikarya</taxon>
        <taxon>Ascomycota</taxon>
        <taxon>Pezizomycotina</taxon>
        <taxon>Dothideomycetes</taxon>
        <taxon>Dothideomycetidae</taxon>
        <taxon>Mycosphaerellales</taxon>
        <taxon>Teratosphaeriaceae</taxon>
        <taxon>Baudoinia</taxon>
    </lineage>
</organism>
<evidence type="ECO:0000256" key="1">
    <source>
        <dbReference type="SAM" id="MobiDB-lite"/>
    </source>
</evidence>
<dbReference type="AlphaFoldDB" id="M2MHT6"/>
<dbReference type="GeneID" id="19112148"/>
<dbReference type="RefSeq" id="XP_007676025.1">
    <property type="nucleotide sequence ID" value="XM_007677835.1"/>
</dbReference>
<dbReference type="HOGENOM" id="CLU_2621658_0_0_1"/>
<evidence type="ECO:0000313" key="2">
    <source>
        <dbReference type="EMBL" id="EMC96191.1"/>
    </source>
</evidence>